<gene>
    <name evidence="1" type="primary">V5XZS6</name>
</gene>
<keyword evidence="1" id="KW-0560">Oxidoreductase</keyword>
<proteinExistence type="predicted"/>
<accession>A0A5K1K1M9</accession>
<evidence type="ECO:0000313" key="1">
    <source>
        <dbReference type="EMBL" id="VWO99126.1"/>
    </source>
</evidence>
<keyword evidence="1" id="KW-0503">Monooxygenase</keyword>
<dbReference type="EMBL" id="LR727415">
    <property type="protein sequence ID" value="VWO99126.1"/>
    <property type="molecule type" value="Genomic_DNA"/>
</dbReference>
<organism evidence="1">
    <name type="scientific">Ganoderma boninense</name>
    <dbReference type="NCBI Taxonomy" id="34458"/>
    <lineage>
        <taxon>Eukaryota</taxon>
        <taxon>Fungi</taxon>
        <taxon>Dikarya</taxon>
        <taxon>Basidiomycota</taxon>
        <taxon>Agaricomycotina</taxon>
        <taxon>Agaricomycetes</taxon>
        <taxon>Polyporales</taxon>
        <taxon>Polyporaceae</taxon>
        <taxon>Ganoderma</taxon>
    </lineage>
</organism>
<dbReference type="GO" id="GO:0004497">
    <property type="term" value="F:monooxygenase activity"/>
    <property type="evidence" value="ECO:0007669"/>
    <property type="project" value="UniProtKB-KW"/>
</dbReference>
<dbReference type="AlphaFoldDB" id="A0A5K1K1M9"/>
<sequence>MSQEAIRAFYNCGLQEAAAVDAARAVGMPPRMGDGGEFDGPSWVLYRYWLSQDPSFRYAPSGDELRDHLTRLRFRPEVLPLASFQEGYIPHLDARNWARRLASNVHKQISNIPPMPPAKL</sequence>
<reference evidence="1" key="1">
    <citation type="submission" date="2019-10" db="EMBL/GenBank/DDBJ databases">
        <authorList>
            <person name="Nor Muhammad N."/>
        </authorList>
    </citation>
    <scope>NUCLEOTIDE SEQUENCE</scope>
</reference>
<dbReference type="EC" id="1.-.-.-" evidence="1"/>
<protein>
    <submittedName>
        <fullName evidence="1">Cytochrome P450 monooxygenase AKT7 )</fullName>
        <ecNumber evidence="1">1.-.-.-</ecNumber>
    </submittedName>
</protein>
<name>A0A5K1K1M9_9APHY</name>